<dbReference type="PROSITE" id="PS50110">
    <property type="entry name" value="RESPONSE_REGULATORY"/>
    <property type="match status" value="1"/>
</dbReference>
<dbReference type="IntAct" id="P73150">
    <property type="interactions" value="11"/>
</dbReference>
<dbReference type="GO" id="GO:0000156">
    <property type="term" value="F:phosphorelay response regulator activity"/>
    <property type="evidence" value="ECO:0000318"/>
    <property type="project" value="GO_Central"/>
</dbReference>
<sequence>MSELKILIVDDEPHIVILLEEVFELLEEDYGVELLTAMDGEKALALAVEHQPQLVILDVMLPKISGLAVCQRIKENPELANTTVILLTAKGQQFDRQAGLAAGADCYVTKPFGPRDLLAQAKGILGIEEED</sequence>
<keyword evidence="1 2" id="KW-0597">Phosphoprotein</keyword>
<evidence type="ECO:0000256" key="1">
    <source>
        <dbReference type="ARBA" id="ARBA00022553"/>
    </source>
</evidence>
<dbReference type="Proteomes" id="UP000001425">
    <property type="component" value="Chromosome"/>
</dbReference>
<dbReference type="PIR" id="S75262">
    <property type="entry name" value="S75262"/>
</dbReference>
<dbReference type="InParanoid" id="P73150"/>
<evidence type="ECO:0000313" key="4">
    <source>
        <dbReference type="EMBL" id="BAA17176.1"/>
    </source>
</evidence>
<reference evidence="4 5" key="2">
    <citation type="journal article" date="1996" name="DNA Res.">
        <title>Sequence analysis of the genome of the unicellular cyanobacterium Synechocystis sp. strain PCC6803. II. Sequence determination of the entire genome and assignment of potential protein-coding regions.</title>
        <authorList>
            <person name="Kaneko T."/>
            <person name="Sato S."/>
            <person name="Kotani H."/>
            <person name="Tanaka A."/>
            <person name="Asamizu E."/>
            <person name="Nakamura Y."/>
            <person name="Miyajima N."/>
            <person name="Hirosawa M."/>
            <person name="Sugiura M."/>
            <person name="Sasamoto S."/>
            <person name="Kimura T."/>
            <person name="Hosouchi T."/>
            <person name="Matsuno A."/>
            <person name="Muraki A."/>
            <person name="Nakazaki N."/>
            <person name="Naruo K."/>
            <person name="Okumura S."/>
            <person name="Shimpo S."/>
            <person name="Takeuchi C."/>
            <person name="Wada T."/>
            <person name="Watanabe A."/>
            <person name="Yamada M."/>
            <person name="Yasuda M."/>
            <person name="Tabata S."/>
        </authorList>
    </citation>
    <scope>NUCLEOTIDE SEQUENCE [LARGE SCALE GENOMIC DNA]</scope>
    <source>
        <strain evidence="5">ATCC 27184 / PCC 6803 / Kazusa</strain>
    </source>
</reference>
<evidence type="ECO:0000256" key="2">
    <source>
        <dbReference type="PROSITE-ProRule" id="PRU00169"/>
    </source>
</evidence>
<proteinExistence type="predicted"/>
<feature type="modified residue" description="4-aspartylphosphate" evidence="2">
    <location>
        <position position="58"/>
    </location>
</feature>
<dbReference type="SMR" id="P73150"/>
<dbReference type="PhylomeDB" id="P73150"/>
<dbReference type="eggNOG" id="COG0745">
    <property type="taxonomic scope" value="Bacteria"/>
</dbReference>
<reference evidence="4 5" key="1">
    <citation type="journal article" date="1995" name="DNA Res.">
        <title>Sequence analysis of the genome of the unicellular cyanobacterium Synechocystis sp. strain PCC6803. I. Sequence features in the 1 Mb region from map positions 64% to 92% of the genome.</title>
        <authorList>
            <person name="Kaneko T."/>
            <person name="Tanaka A."/>
            <person name="Sato S."/>
            <person name="Kotani H."/>
            <person name="Sazuka T."/>
            <person name="Miyajima N."/>
            <person name="Sugiura M."/>
            <person name="Tabata S."/>
        </authorList>
    </citation>
    <scope>NUCLEOTIDE SEQUENCE [LARGE SCALE GENOMIC DNA]</scope>
    <source>
        <strain evidence="5">ATCC 27184 / PCC 6803 / Kazusa</strain>
    </source>
</reference>
<dbReference type="STRING" id="1148.gene:10498039"/>
<dbReference type="GO" id="GO:0000160">
    <property type="term" value="P:phosphorelay signal transduction system"/>
    <property type="evidence" value="ECO:0000318"/>
    <property type="project" value="GO_Central"/>
</dbReference>
<dbReference type="InterPro" id="IPR011006">
    <property type="entry name" value="CheY-like_superfamily"/>
</dbReference>
<feature type="domain" description="Response regulatory" evidence="3">
    <location>
        <begin position="5"/>
        <end position="125"/>
    </location>
</feature>
<evidence type="ECO:0000313" key="5">
    <source>
        <dbReference type="Proteomes" id="UP000001425"/>
    </source>
</evidence>
<dbReference type="KEGG" id="syn:slr1037"/>
<dbReference type="PaxDb" id="1148-1652253"/>
<evidence type="ECO:0000259" key="3">
    <source>
        <dbReference type="PROSITE" id="PS50110"/>
    </source>
</evidence>
<name>P73150_SYNY3</name>
<dbReference type="PANTHER" id="PTHR44591">
    <property type="entry name" value="STRESS RESPONSE REGULATOR PROTEIN 1"/>
    <property type="match status" value="1"/>
</dbReference>
<dbReference type="InterPro" id="IPR050595">
    <property type="entry name" value="Bact_response_regulator"/>
</dbReference>
<dbReference type="EMBL" id="BA000022">
    <property type="protein sequence ID" value="BAA17176.1"/>
    <property type="molecule type" value="Genomic_DNA"/>
</dbReference>
<accession>P73150</accession>
<keyword evidence="5" id="KW-1185">Reference proteome</keyword>
<dbReference type="PANTHER" id="PTHR44591:SF22">
    <property type="entry name" value="CHEY SUBFAMILY"/>
    <property type="match status" value="1"/>
</dbReference>
<dbReference type="Pfam" id="PF00072">
    <property type="entry name" value="Response_reg"/>
    <property type="match status" value="1"/>
</dbReference>
<gene>
    <name evidence="4" type="ordered locus">slr1037</name>
</gene>
<dbReference type="EnsemblBacteria" id="BAA17176">
    <property type="protein sequence ID" value="BAA17176"/>
    <property type="gene ID" value="BAA17176"/>
</dbReference>
<dbReference type="SMART" id="SM00448">
    <property type="entry name" value="REC"/>
    <property type="match status" value="1"/>
</dbReference>
<dbReference type="InterPro" id="IPR001789">
    <property type="entry name" value="Sig_transdc_resp-reg_receiver"/>
</dbReference>
<dbReference type="SUPFAM" id="SSF52172">
    <property type="entry name" value="CheY-like"/>
    <property type="match status" value="1"/>
</dbReference>
<dbReference type="Gene3D" id="3.40.50.2300">
    <property type="match status" value="1"/>
</dbReference>
<protein>
    <submittedName>
        <fullName evidence="4">CheY subfamily</fullName>
    </submittedName>
</protein>
<dbReference type="AlphaFoldDB" id="P73150"/>
<organism evidence="4 5">
    <name type="scientific">Synechocystis sp. (strain ATCC 27184 / PCC 6803 / Kazusa)</name>
    <dbReference type="NCBI Taxonomy" id="1111708"/>
    <lineage>
        <taxon>Bacteria</taxon>
        <taxon>Bacillati</taxon>
        <taxon>Cyanobacteriota</taxon>
        <taxon>Cyanophyceae</taxon>
        <taxon>Synechococcales</taxon>
        <taxon>Merismopediaceae</taxon>
        <taxon>Synechocystis</taxon>
    </lineage>
</organism>